<feature type="binding site" evidence="6">
    <location>
        <position position="200"/>
    </location>
    <ligand>
        <name>FAD</name>
        <dbReference type="ChEBI" id="CHEBI:57692"/>
    </ligand>
</feature>
<gene>
    <name evidence="8" type="ORF">NLU13_1766</name>
</gene>
<dbReference type="PIRSF" id="PIRSF000189">
    <property type="entry name" value="D-aa_oxidase"/>
    <property type="match status" value="1"/>
</dbReference>
<dbReference type="AlphaFoldDB" id="A0AA39LCN9"/>
<keyword evidence="5" id="KW-0560">Oxidoreductase</keyword>
<evidence type="ECO:0000259" key="7">
    <source>
        <dbReference type="Pfam" id="PF01266"/>
    </source>
</evidence>
<dbReference type="Proteomes" id="UP001175261">
    <property type="component" value="Unassembled WGS sequence"/>
</dbReference>
<dbReference type="Gene3D" id="3.40.50.720">
    <property type="entry name" value="NAD(P)-binding Rossmann-like Domain"/>
    <property type="match status" value="1"/>
</dbReference>
<keyword evidence="3" id="KW-0285">Flavoprotein</keyword>
<feature type="domain" description="FAD dependent oxidoreductase" evidence="7">
    <location>
        <begin position="27"/>
        <end position="346"/>
    </location>
</feature>
<dbReference type="SUPFAM" id="SSF54373">
    <property type="entry name" value="FAD-linked reductases, C-terminal domain"/>
    <property type="match status" value="1"/>
</dbReference>
<dbReference type="EMBL" id="JAPDFR010000001">
    <property type="protein sequence ID" value="KAK0392270.1"/>
    <property type="molecule type" value="Genomic_DNA"/>
</dbReference>
<comment type="cofactor">
    <cofactor evidence="1 6">
        <name>FAD</name>
        <dbReference type="ChEBI" id="CHEBI:57692"/>
    </cofactor>
</comment>
<dbReference type="GO" id="GO:0003884">
    <property type="term" value="F:D-amino-acid oxidase activity"/>
    <property type="evidence" value="ECO:0007669"/>
    <property type="project" value="InterPro"/>
</dbReference>
<keyword evidence="9" id="KW-1185">Reference proteome</keyword>
<dbReference type="Gene3D" id="3.30.9.10">
    <property type="entry name" value="D-Amino Acid Oxidase, subunit A, domain 2"/>
    <property type="match status" value="1"/>
</dbReference>
<dbReference type="InterPro" id="IPR023209">
    <property type="entry name" value="DAO"/>
</dbReference>
<evidence type="ECO:0000256" key="3">
    <source>
        <dbReference type="ARBA" id="ARBA00022630"/>
    </source>
</evidence>
<organism evidence="8 9">
    <name type="scientific">Sarocladium strictum</name>
    <name type="common">Black bundle disease fungus</name>
    <name type="synonym">Acremonium strictum</name>
    <dbReference type="NCBI Taxonomy" id="5046"/>
    <lineage>
        <taxon>Eukaryota</taxon>
        <taxon>Fungi</taxon>
        <taxon>Dikarya</taxon>
        <taxon>Ascomycota</taxon>
        <taxon>Pezizomycotina</taxon>
        <taxon>Sordariomycetes</taxon>
        <taxon>Hypocreomycetidae</taxon>
        <taxon>Hypocreales</taxon>
        <taxon>Sarocladiaceae</taxon>
        <taxon>Sarocladium</taxon>
    </lineage>
</organism>
<feature type="binding site" evidence="6">
    <location>
        <position position="237"/>
    </location>
    <ligand>
        <name>D-dopa</name>
        <dbReference type="ChEBI" id="CHEBI:149689"/>
    </ligand>
</feature>
<dbReference type="GO" id="GO:0019478">
    <property type="term" value="P:D-amino acid catabolic process"/>
    <property type="evidence" value="ECO:0007669"/>
    <property type="project" value="TreeGrafter"/>
</dbReference>
<dbReference type="InterPro" id="IPR006181">
    <property type="entry name" value="D-amino_acid_oxidase_CS"/>
</dbReference>
<evidence type="ECO:0000256" key="5">
    <source>
        <dbReference type="ARBA" id="ARBA00023002"/>
    </source>
</evidence>
<reference evidence="8" key="1">
    <citation type="submission" date="2022-10" db="EMBL/GenBank/DDBJ databases">
        <title>Determination and structural analysis of whole genome sequence of Sarocladium strictum F4-1.</title>
        <authorList>
            <person name="Hu L."/>
            <person name="Jiang Y."/>
        </authorList>
    </citation>
    <scope>NUCLEOTIDE SEQUENCE</scope>
    <source>
        <strain evidence="8">F4-1</strain>
    </source>
</reference>
<name>A0AA39LCN9_SARSR</name>
<evidence type="ECO:0000256" key="1">
    <source>
        <dbReference type="ARBA" id="ARBA00001974"/>
    </source>
</evidence>
<dbReference type="InterPro" id="IPR006076">
    <property type="entry name" value="FAD-dep_OxRdtase"/>
</dbReference>
<comment type="similarity">
    <text evidence="2">Belongs to the DAMOX/DASOX family.</text>
</comment>
<feature type="binding site" evidence="6">
    <location>
        <position position="244"/>
    </location>
    <ligand>
        <name>D-dopa</name>
        <dbReference type="ChEBI" id="CHEBI:149689"/>
    </ligand>
</feature>
<sequence length="368" mass="40640">MKRYEGVPHAFAHYNHPQRGLAKSFDAGIIGLYVSLALAQRGHGRSITVLAEHLPGDTAVAYTSPWAGCNFSAISGTDANAIRWDKAGYKFLRELEATVGEKSFVKKTPSTEMWDDVVPHDKIKAMSEYLEDFEIIPADKLPQGVKFAVSFTTVTINAPKFMEYLYARLQNEYGVRFQRRKIDHISSAFSPSTKIVFNCTGNAARFLGGVEDAKCYPTRGQVVLVRAPRVKRNLMRHGLDYETYIIPRPGTKGHVILGGYMQKGNNDGSTYKSETQSILERTKGLSEDLRAEEPEILATVAGMRPSREGGARVEREQREVQGQQRALVHNYGAGGTGFQAGFGMALVSVQHVKDILATLGTARPTARL</sequence>
<dbReference type="Pfam" id="PF01266">
    <property type="entry name" value="DAO"/>
    <property type="match status" value="1"/>
</dbReference>
<feature type="binding site" evidence="6">
    <location>
        <position position="335"/>
    </location>
    <ligand>
        <name>D-dopa</name>
        <dbReference type="ChEBI" id="CHEBI:149689"/>
    </ligand>
</feature>
<dbReference type="PROSITE" id="PS00677">
    <property type="entry name" value="DAO"/>
    <property type="match status" value="1"/>
</dbReference>
<feature type="binding site" evidence="6">
    <location>
        <begin position="63"/>
        <end position="64"/>
    </location>
    <ligand>
        <name>FAD</name>
        <dbReference type="ChEBI" id="CHEBI:57692"/>
    </ligand>
</feature>
<dbReference type="SUPFAM" id="SSF51971">
    <property type="entry name" value="Nucleotide-binding domain"/>
    <property type="match status" value="1"/>
</dbReference>
<evidence type="ECO:0000256" key="4">
    <source>
        <dbReference type="ARBA" id="ARBA00022827"/>
    </source>
</evidence>
<evidence type="ECO:0000256" key="2">
    <source>
        <dbReference type="ARBA" id="ARBA00006730"/>
    </source>
</evidence>
<protein>
    <recommendedName>
        <fullName evidence="7">FAD dependent oxidoreductase domain-containing protein</fullName>
    </recommendedName>
</protein>
<evidence type="ECO:0000256" key="6">
    <source>
        <dbReference type="PIRSR" id="PIRSR000189-1"/>
    </source>
</evidence>
<dbReference type="GO" id="GO:0005737">
    <property type="term" value="C:cytoplasm"/>
    <property type="evidence" value="ECO:0007669"/>
    <property type="project" value="TreeGrafter"/>
</dbReference>
<evidence type="ECO:0000313" key="8">
    <source>
        <dbReference type="EMBL" id="KAK0392270.1"/>
    </source>
</evidence>
<accession>A0AA39LCN9</accession>
<proteinExistence type="inferred from homology"/>
<evidence type="ECO:0000313" key="9">
    <source>
        <dbReference type="Proteomes" id="UP001175261"/>
    </source>
</evidence>
<dbReference type="PANTHER" id="PTHR11530">
    <property type="entry name" value="D-AMINO ACID OXIDASE"/>
    <property type="match status" value="1"/>
</dbReference>
<dbReference type="GO" id="GO:0071949">
    <property type="term" value="F:FAD binding"/>
    <property type="evidence" value="ECO:0007669"/>
    <property type="project" value="InterPro"/>
</dbReference>
<feature type="binding site" evidence="6">
    <location>
        <position position="304"/>
    </location>
    <ligand>
        <name>D-dopa</name>
        <dbReference type="ChEBI" id="CHEBI:149689"/>
    </ligand>
</feature>
<keyword evidence="4 6" id="KW-0274">FAD</keyword>
<dbReference type="PANTHER" id="PTHR11530:SF11">
    <property type="entry name" value="D-ASPARTATE OXIDASE"/>
    <property type="match status" value="1"/>
</dbReference>
<comment type="caution">
    <text evidence="8">The sequence shown here is derived from an EMBL/GenBank/DDBJ whole genome shotgun (WGS) entry which is preliminary data.</text>
</comment>